<dbReference type="Proteomes" id="UP000886722">
    <property type="component" value="Unassembled WGS sequence"/>
</dbReference>
<evidence type="ECO:0000256" key="1">
    <source>
        <dbReference type="SAM" id="Phobius"/>
    </source>
</evidence>
<evidence type="ECO:0000313" key="3">
    <source>
        <dbReference type="Proteomes" id="UP000886722"/>
    </source>
</evidence>
<proteinExistence type="predicted"/>
<protein>
    <submittedName>
        <fullName evidence="2">Uncharacterized protein</fullName>
    </submittedName>
</protein>
<keyword evidence="1" id="KW-0812">Transmembrane</keyword>
<reference evidence="2" key="2">
    <citation type="journal article" date="2021" name="PeerJ">
        <title>Extensive microbial diversity within the chicken gut microbiome revealed by metagenomics and culture.</title>
        <authorList>
            <person name="Gilroy R."/>
            <person name="Ravi A."/>
            <person name="Getino M."/>
            <person name="Pursley I."/>
            <person name="Horton D.L."/>
            <person name="Alikhan N.F."/>
            <person name="Baker D."/>
            <person name="Gharbi K."/>
            <person name="Hall N."/>
            <person name="Watson M."/>
            <person name="Adriaenssens E.M."/>
            <person name="Foster-Nyarko E."/>
            <person name="Jarju S."/>
            <person name="Secka A."/>
            <person name="Antonio M."/>
            <person name="Oren A."/>
            <person name="Chaudhuri R.R."/>
            <person name="La Ragione R."/>
            <person name="Hildebrand F."/>
            <person name="Pallen M.J."/>
        </authorList>
    </citation>
    <scope>NUCLEOTIDE SEQUENCE</scope>
    <source>
        <strain evidence="2">21143</strain>
    </source>
</reference>
<comment type="caution">
    <text evidence="2">The sequence shown here is derived from an EMBL/GenBank/DDBJ whole genome shotgun (WGS) entry which is preliminary data.</text>
</comment>
<organism evidence="2 3">
    <name type="scientific">Candidatus Caccoplasma intestinavium</name>
    <dbReference type="NCBI Taxonomy" id="2840716"/>
    <lineage>
        <taxon>Bacteria</taxon>
        <taxon>Pseudomonadati</taxon>
        <taxon>Bacteroidota</taxon>
        <taxon>Bacteroidia</taxon>
        <taxon>Bacteroidales</taxon>
        <taxon>Bacteroidaceae</taxon>
        <taxon>Bacteroidaceae incertae sedis</taxon>
        <taxon>Candidatus Caccoplasma</taxon>
    </lineage>
</organism>
<gene>
    <name evidence="2" type="ORF">IAD06_05755</name>
</gene>
<feature type="transmembrane region" description="Helical" evidence="1">
    <location>
        <begin position="31"/>
        <end position="48"/>
    </location>
</feature>
<evidence type="ECO:0000313" key="2">
    <source>
        <dbReference type="EMBL" id="HIT39525.1"/>
    </source>
</evidence>
<dbReference type="AlphaFoldDB" id="A0A9D1GEH0"/>
<reference evidence="2" key="1">
    <citation type="submission" date="2020-10" db="EMBL/GenBank/DDBJ databases">
        <authorList>
            <person name="Gilroy R."/>
        </authorList>
    </citation>
    <scope>NUCLEOTIDE SEQUENCE</scope>
    <source>
        <strain evidence="2">21143</strain>
    </source>
</reference>
<feature type="transmembrane region" description="Helical" evidence="1">
    <location>
        <begin position="94"/>
        <end position="112"/>
    </location>
</feature>
<sequence length="176" mass="20619">MMDKIFNWEQWRIIAVSAVSPVLAFLTPTKGFVFALVIMFAFNVWAGMRADGVSVVRCRNFSFRKFKNALAELLLYLIISETIYSIMLNCGDDTAALIVMKSLTYVFMYVYVQNAFRNLIHAYPTNKALRIIYHVIRFEFKRALPENVQRIVERVEREHGEEINEEFTDKNKETEK</sequence>
<accession>A0A9D1GEH0</accession>
<dbReference type="EMBL" id="DVKT01000045">
    <property type="protein sequence ID" value="HIT39525.1"/>
    <property type="molecule type" value="Genomic_DNA"/>
</dbReference>
<keyword evidence="1" id="KW-1133">Transmembrane helix</keyword>
<name>A0A9D1GEH0_9BACT</name>
<feature type="transmembrane region" description="Helical" evidence="1">
    <location>
        <begin position="69"/>
        <end position="88"/>
    </location>
</feature>
<keyword evidence="1" id="KW-0472">Membrane</keyword>